<feature type="compositionally biased region" description="Low complexity" evidence="4">
    <location>
        <begin position="639"/>
        <end position="651"/>
    </location>
</feature>
<comment type="similarity">
    <text evidence="1">Belongs to the FPP family.</text>
</comment>
<dbReference type="Pfam" id="PF05911">
    <property type="entry name" value="FPP"/>
    <property type="match status" value="3"/>
</dbReference>
<evidence type="ECO:0000313" key="5">
    <source>
        <dbReference type="EMBL" id="KAH8502731.1"/>
    </source>
</evidence>
<reference evidence="5" key="1">
    <citation type="journal article" date="2021" name="J. Hered.">
        <title>Genome Assembly of Salicaceae Populus deltoides (Eastern Cottonwood) I-69 Based on Nanopore Sequencing and Hi-C Technologies.</title>
        <authorList>
            <person name="Bai S."/>
            <person name="Wu H."/>
            <person name="Zhang J."/>
            <person name="Pan Z."/>
            <person name="Zhao W."/>
            <person name="Li Z."/>
            <person name="Tong C."/>
        </authorList>
    </citation>
    <scope>NUCLEOTIDE SEQUENCE</scope>
    <source>
        <tissue evidence="5">Leaf</tissue>
    </source>
</reference>
<feature type="region of interest" description="Disordered" evidence="4">
    <location>
        <begin position="595"/>
        <end position="673"/>
    </location>
</feature>
<dbReference type="EMBL" id="JACEGQ020000007">
    <property type="protein sequence ID" value="KAH8502731.1"/>
    <property type="molecule type" value="Genomic_DNA"/>
</dbReference>
<sequence>MDRRSWLWRRKSSEKSPGETDSSGSISSRSERFSDDQVYPIHNPQSPEVTSKSVLTDEDHSDNVRTLTEKLSAALLNISAKEELVNQHAKVAEEAVSGWEKAENDLSALKQQLEDATKKNSALEDRVGHLDAALKECVRQLRQSREEQDERINEAVTKKISEWESTKSELEAQLVELQAQLQTAKDEATTSADSDLWKRFDAVEKENMSLKRELLSRAEEIEIRILERDLSTQAAETASKLQLESIKKLAKLEAECRKLKAMARKASAANDYKSLTASSIGDESITDRQSDIGERLLAVESHSCKMSGLEMNECDPSCSDSRARAHATEFDQYKNWKPIGRNRTVHSVEINLMDDFLEMERLAAFPYALSGSSYLEAEPVSDKGNGSGNPWKEELESMINRTAELEEKLDKMEEEKNKSEMALTKCQRQLETLRSHLHEADTKIGELQAKLALANESRQAREEEMKDIEAKSEETKSQLRIAEAEIKTLLSKVVSLDSEVEKERALSTENAVKSQQLEDELSKLKCEAELQHENERRRVASFNEELKITQGKELAVAASKLADCQKTISSLGLQLKSLATFEDLMFDSEKSSDAISEGLKAHADDEQQRPDPRNLSSGRDSEAFQVSRGALRTKKGSNRESSLSLNSSFVSEKNRNGFGKFPPRGLSRVRNEN</sequence>
<dbReference type="PANTHER" id="PTHR31580">
    <property type="entry name" value="FILAMENT-LIKE PLANT PROTEIN 4"/>
    <property type="match status" value="1"/>
</dbReference>
<dbReference type="InterPro" id="IPR008587">
    <property type="entry name" value="FPP_plant"/>
</dbReference>
<protein>
    <recommendedName>
        <fullName evidence="7">Filament-like plant protein</fullName>
    </recommendedName>
</protein>
<dbReference type="PANTHER" id="PTHR31580:SF49">
    <property type="entry name" value="FILAMENT-LIKE PLANT PROTEIN 3"/>
    <property type="match status" value="1"/>
</dbReference>
<keyword evidence="6" id="KW-1185">Reference proteome</keyword>
<gene>
    <name evidence="5" type="ORF">H0E87_014145</name>
</gene>
<evidence type="ECO:0000256" key="4">
    <source>
        <dbReference type="SAM" id="MobiDB-lite"/>
    </source>
</evidence>
<feature type="coiled-coil region" evidence="3">
    <location>
        <begin position="395"/>
        <end position="534"/>
    </location>
</feature>
<evidence type="ECO:0000256" key="3">
    <source>
        <dbReference type="SAM" id="Coils"/>
    </source>
</evidence>
<name>A0A8T2YCD5_POPDE</name>
<feature type="coiled-coil region" evidence="3">
    <location>
        <begin position="99"/>
        <end position="187"/>
    </location>
</feature>
<proteinExistence type="inferred from homology"/>
<evidence type="ECO:0000256" key="2">
    <source>
        <dbReference type="ARBA" id="ARBA00023054"/>
    </source>
</evidence>
<feature type="region of interest" description="Disordered" evidence="4">
    <location>
        <begin position="1"/>
        <end position="61"/>
    </location>
</feature>
<evidence type="ECO:0000313" key="6">
    <source>
        <dbReference type="Proteomes" id="UP000807159"/>
    </source>
</evidence>
<evidence type="ECO:0008006" key="7">
    <source>
        <dbReference type="Google" id="ProtNLM"/>
    </source>
</evidence>
<keyword evidence="2 3" id="KW-0175">Coiled coil</keyword>
<dbReference type="Proteomes" id="UP000807159">
    <property type="component" value="Chromosome 7"/>
</dbReference>
<feature type="compositionally biased region" description="Basic and acidic residues" evidence="4">
    <location>
        <begin position="599"/>
        <end position="612"/>
    </location>
</feature>
<accession>A0A8T2YCD5</accession>
<evidence type="ECO:0000256" key="1">
    <source>
        <dbReference type="ARBA" id="ARBA00005921"/>
    </source>
</evidence>
<comment type="caution">
    <text evidence="5">The sequence shown here is derived from an EMBL/GenBank/DDBJ whole genome shotgun (WGS) entry which is preliminary data.</text>
</comment>
<dbReference type="AlphaFoldDB" id="A0A8T2YCD5"/>
<feature type="compositionally biased region" description="Low complexity" evidence="4">
    <location>
        <begin position="19"/>
        <end position="28"/>
    </location>
</feature>
<organism evidence="5 6">
    <name type="scientific">Populus deltoides</name>
    <name type="common">Eastern poplar</name>
    <name type="synonym">Eastern cottonwood</name>
    <dbReference type="NCBI Taxonomy" id="3696"/>
    <lineage>
        <taxon>Eukaryota</taxon>
        <taxon>Viridiplantae</taxon>
        <taxon>Streptophyta</taxon>
        <taxon>Embryophyta</taxon>
        <taxon>Tracheophyta</taxon>
        <taxon>Spermatophyta</taxon>
        <taxon>Magnoliopsida</taxon>
        <taxon>eudicotyledons</taxon>
        <taxon>Gunneridae</taxon>
        <taxon>Pentapetalae</taxon>
        <taxon>rosids</taxon>
        <taxon>fabids</taxon>
        <taxon>Malpighiales</taxon>
        <taxon>Salicaceae</taxon>
        <taxon>Saliceae</taxon>
        <taxon>Populus</taxon>
    </lineage>
</organism>
<feature type="compositionally biased region" description="Polar residues" evidence="4">
    <location>
        <begin position="43"/>
        <end position="54"/>
    </location>
</feature>
<feature type="compositionally biased region" description="Basic and acidic residues" evidence="4">
    <location>
        <begin position="1"/>
        <end position="18"/>
    </location>
</feature>